<protein>
    <submittedName>
        <fullName evidence="4">Cobalt-zinc-cadmium resistance protein CzcC</fullName>
    </submittedName>
</protein>
<sequence length="430" mass="45602">MRLSSLSLVVAAVFAVAPAWSQPDTRPPAQGLPGLSAPQPASAAPRLADASRMLTLEQALANAYERSPLLSAARNEAAASEGQVTQAGVIPNPSIDVGIDDNRRTTRTTSTMLSMPVELGGKRAARVQAAGLARDIAQRDLSSARADLRAGVIAAFFDVAVAQETVRVSQGTIEIAENALRLADRRVAAGKAPPLESSKARVQLANSRIEARAADAALATARRTLGQLWGAPEPDFSQVGADLQALPQRGAIDDLRGALAASPRMQAGRLAVDLGRAQLEVEKSKRYPDITLSAGMARDNEQGRNKAQFGVAIPLPLFDRNQGNVYSATMQSYKAQDLYRELESRMTAELLQAVAQFDLAAGSVREYRATVLPGAAEAYDSARKGFEAGKVSFLEVLDAQRTLSQGNIGYLTVLASAYQASADIDRILGR</sequence>
<dbReference type="RefSeq" id="WP_175193264.1">
    <property type="nucleotide sequence ID" value="NZ_CADIJO010000049.1"/>
</dbReference>
<reference evidence="4 5" key="1">
    <citation type="submission" date="2020-04" db="EMBL/GenBank/DDBJ databases">
        <authorList>
            <person name="De Canck E."/>
        </authorList>
    </citation>
    <scope>NUCLEOTIDE SEQUENCE [LARGE SCALE GENOMIC DNA]</scope>
    <source>
        <strain evidence="4 5">LMG 3458</strain>
    </source>
</reference>
<dbReference type="GO" id="GO:0015562">
    <property type="term" value="F:efflux transmembrane transporter activity"/>
    <property type="evidence" value="ECO:0007669"/>
    <property type="project" value="InterPro"/>
</dbReference>
<dbReference type="AlphaFoldDB" id="A0A6S7B130"/>
<name>A0A6S7B130_9BURK</name>
<dbReference type="PANTHER" id="PTHR30203">
    <property type="entry name" value="OUTER MEMBRANE CATION EFFLUX PROTEIN"/>
    <property type="match status" value="1"/>
</dbReference>
<accession>A0A6S7B130</accession>
<dbReference type="EMBL" id="CADIJO010000049">
    <property type="protein sequence ID" value="CAB3743794.1"/>
    <property type="molecule type" value="Genomic_DNA"/>
</dbReference>
<keyword evidence="3" id="KW-0732">Signal</keyword>
<feature type="region of interest" description="Disordered" evidence="2">
    <location>
        <begin position="81"/>
        <end position="102"/>
    </location>
</feature>
<dbReference type="Pfam" id="PF02321">
    <property type="entry name" value="OEP"/>
    <property type="match status" value="2"/>
</dbReference>
<organism evidence="4 5">
    <name type="scientific">Achromobacter deleyi</name>
    <dbReference type="NCBI Taxonomy" id="1353891"/>
    <lineage>
        <taxon>Bacteria</taxon>
        <taxon>Pseudomonadati</taxon>
        <taxon>Pseudomonadota</taxon>
        <taxon>Betaproteobacteria</taxon>
        <taxon>Burkholderiales</taxon>
        <taxon>Alcaligenaceae</taxon>
        <taxon>Achromobacter</taxon>
    </lineage>
</organism>
<proteinExistence type="inferred from homology"/>
<dbReference type="Gene3D" id="1.20.1600.10">
    <property type="entry name" value="Outer membrane efflux proteins (OEP)"/>
    <property type="match status" value="1"/>
</dbReference>
<evidence type="ECO:0000256" key="2">
    <source>
        <dbReference type="SAM" id="MobiDB-lite"/>
    </source>
</evidence>
<evidence type="ECO:0000313" key="4">
    <source>
        <dbReference type="EMBL" id="CAB3743794.1"/>
    </source>
</evidence>
<comment type="similarity">
    <text evidence="1">Belongs to the outer membrane factor (OMF) (TC 1.B.17) family.</text>
</comment>
<gene>
    <name evidence="4" type="primary">czcC</name>
    <name evidence="4" type="ORF">LMG3458_06179</name>
</gene>
<evidence type="ECO:0000256" key="3">
    <source>
        <dbReference type="SAM" id="SignalP"/>
    </source>
</evidence>
<evidence type="ECO:0000313" key="5">
    <source>
        <dbReference type="Proteomes" id="UP000494111"/>
    </source>
</evidence>
<dbReference type="InterPro" id="IPR010131">
    <property type="entry name" value="MdtP/NodT-like"/>
</dbReference>
<dbReference type="SUPFAM" id="SSF56954">
    <property type="entry name" value="Outer membrane efflux proteins (OEP)"/>
    <property type="match status" value="1"/>
</dbReference>
<feature type="chain" id="PRO_5028896708" evidence="3">
    <location>
        <begin position="22"/>
        <end position="430"/>
    </location>
</feature>
<evidence type="ECO:0000256" key="1">
    <source>
        <dbReference type="ARBA" id="ARBA00007613"/>
    </source>
</evidence>
<dbReference type="InterPro" id="IPR003423">
    <property type="entry name" value="OMP_efflux"/>
</dbReference>
<dbReference type="Proteomes" id="UP000494111">
    <property type="component" value="Unassembled WGS sequence"/>
</dbReference>
<feature type="signal peptide" evidence="3">
    <location>
        <begin position="1"/>
        <end position="21"/>
    </location>
</feature>
<dbReference type="PANTHER" id="PTHR30203:SF24">
    <property type="entry name" value="BLR4935 PROTEIN"/>
    <property type="match status" value="1"/>
</dbReference>
<feature type="region of interest" description="Disordered" evidence="2">
    <location>
        <begin position="22"/>
        <end position="46"/>
    </location>
</feature>